<accession>A0A4Y2HLS1</accession>
<evidence type="ECO:0000256" key="4">
    <source>
        <dbReference type="ARBA" id="ARBA00022833"/>
    </source>
</evidence>
<evidence type="ECO:0008006" key="8">
    <source>
        <dbReference type="Google" id="ProtNLM"/>
    </source>
</evidence>
<organism evidence="6 7">
    <name type="scientific">Araneus ventricosus</name>
    <name type="common">Orbweaver spider</name>
    <name type="synonym">Epeira ventricosa</name>
    <dbReference type="NCBI Taxonomy" id="182803"/>
    <lineage>
        <taxon>Eukaryota</taxon>
        <taxon>Metazoa</taxon>
        <taxon>Ecdysozoa</taxon>
        <taxon>Arthropoda</taxon>
        <taxon>Chelicerata</taxon>
        <taxon>Arachnida</taxon>
        <taxon>Araneae</taxon>
        <taxon>Araneomorphae</taxon>
        <taxon>Entelegynae</taxon>
        <taxon>Araneoidea</taxon>
        <taxon>Araneidae</taxon>
        <taxon>Araneus</taxon>
    </lineage>
</organism>
<name>A0A4Y2HLS1_ARAVE</name>
<evidence type="ECO:0000313" key="7">
    <source>
        <dbReference type="Proteomes" id="UP000499080"/>
    </source>
</evidence>
<reference evidence="6 7" key="1">
    <citation type="journal article" date="2019" name="Sci. Rep.">
        <title>Orb-weaving spider Araneus ventricosus genome elucidates the spidroin gene catalogue.</title>
        <authorList>
            <person name="Kono N."/>
            <person name="Nakamura H."/>
            <person name="Ohtoshi R."/>
            <person name="Moran D.A.P."/>
            <person name="Shinohara A."/>
            <person name="Yoshida Y."/>
            <person name="Fujiwara M."/>
            <person name="Mori M."/>
            <person name="Tomita M."/>
            <person name="Arakawa K."/>
        </authorList>
    </citation>
    <scope>NUCLEOTIDE SEQUENCE [LARGE SCALE GENOMIC DNA]</scope>
</reference>
<keyword evidence="7" id="KW-1185">Reference proteome</keyword>
<gene>
    <name evidence="6" type="ORF">AVEN_169783_1</name>
</gene>
<keyword evidence="2" id="KW-0479">Metal-binding</keyword>
<protein>
    <recommendedName>
        <fullName evidence="8">DUF659 domain-containing protein</fullName>
    </recommendedName>
</protein>
<dbReference type="GO" id="GO:0005634">
    <property type="term" value="C:nucleus"/>
    <property type="evidence" value="ECO:0007669"/>
    <property type="project" value="UniProtKB-SubCell"/>
</dbReference>
<proteinExistence type="predicted"/>
<keyword evidence="3" id="KW-0863">Zinc-finger</keyword>
<evidence type="ECO:0000313" key="6">
    <source>
        <dbReference type="EMBL" id="GBM66119.1"/>
    </source>
</evidence>
<evidence type="ECO:0000256" key="5">
    <source>
        <dbReference type="ARBA" id="ARBA00023242"/>
    </source>
</evidence>
<dbReference type="OrthoDB" id="6434339at2759"/>
<sequence>MSVTAHYLDDEFTMNSLLLDVSILFVPHASANLASETLKIVENWNLQVKILVAVTDNASNIVGANELKWQHLGSFAHTINLILKDALLELSCLVEKVKSIVCRFKRSTAANSRLMECQVT</sequence>
<keyword evidence="5" id="KW-0539">Nucleus</keyword>
<dbReference type="SUPFAM" id="SSF53098">
    <property type="entry name" value="Ribonuclease H-like"/>
    <property type="match status" value="1"/>
</dbReference>
<comment type="caution">
    <text evidence="6">The sequence shown here is derived from an EMBL/GenBank/DDBJ whole genome shotgun (WGS) entry which is preliminary data.</text>
</comment>
<keyword evidence="4" id="KW-0862">Zinc</keyword>
<dbReference type="EMBL" id="BGPR01002007">
    <property type="protein sequence ID" value="GBM66119.1"/>
    <property type="molecule type" value="Genomic_DNA"/>
</dbReference>
<evidence type="ECO:0000256" key="3">
    <source>
        <dbReference type="ARBA" id="ARBA00022771"/>
    </source>
</evidence>
<evidence type="ECO:0000256" key="2">
    <source>
        <dbReference type="ARBA" id="ARBA00022723"/>
    </source>
</evidence>
<dbReference type="AlphaFoldDB" id="A0A4Y2HLS1"/>
<dbReference type="InterPro" id="IPR012337">
    <property type="entry name" value="RNaseH-like_sf"/>
</dbReference>
<comment type="subcellular location">
    <subcellularLocation>
        <location evidence="1">Nucleus</location>
    </subcellularLocation>
</comment>
<dbReference type="GO" id="GO:0008270">
    <property type="term" value="F:zinc ion binding"/>
    <property type="evidence" value="ECO:0007669"/>
    <property type="project" value="UniProtKB-KW"/>
</dbReference>
<dbReference type="InterPro" id="IPR052035">
    <property type="entry name" value="ZnF_BED_domain_contain"/>
</dbReference>
<dbReference type="PANTHER" id="PTHR46481:SF10">
    <property type="entry name" value="ZINC FINGER BED DOMAIN-CONTAINING PROTEIN 39"/>
    <property type="match status" value="1"/>
</dbReference>
<evidence type="ECO:0000256" key="1">
    <source>
        <dbReference type="ARBA" id="ARBA00004123"/>
    </source>
</evidence>
<dbReference type="PANTHER" id="PTHR46481">
    <property type="entry name" value="ZINC FINGER BED DOMAIN-CONTAINING PROTEIN 4"/>
    <property type="match status" value="1"/>
</dbReference>
<dbReference type="Proteomes" id="UP000499080">
    <property type="component" value="Unassembled WGS sequence"/>
</dbReference>